<dbReference type="InterPro" id="IPR025777">
    <property type="entry name" value="GMPS_ATP_PPase_dom"/>
</dbReference>
<keyword evidence="5 9" id="KW-0332">GMP biosynthesis</keyword>
<comment type="subunit">
    <text evidence="9">Homodimer.</text>
</comment>
<keyword evidence="13" id="KW-1185">Reference proteome</keyword>
<dbReference type="PRINTS" id="PR00096">
    <property type="entry name" value="GATASE"/>
</dbReference>
<dbReference type="Proteomes" id="UP000255523">
    <property type="component" value="Unassembled WGS sequence"/>
</dbReference>
<dbReference type="CDD" id="cd01997">
    <property type="entry name" value="GMP_synthase_C"/>
    <property type="match status" value="1"/>
</dbReference>
<evidence type="ECO:0000259" key="11">
    <source>
        <dbReference type="PROSITE" id="PS51553"/>
    </source>
</evidence>
<dbReference type="FunFam" id="3.30.300.10:FF:000002">
    <property type="entry name" value="GMP synthase [glutamine-hydrolyzing]"/>
    <property type="match status" value="1"/>
</dbReference>
<dbReference type="Gene3D" id="3.40.50.620">
    <property type="entry name" value="HUPs"/>
    <property type="match status" value="1"/>
</dbReference>
<evidence type="ECO:0000256" key="8">
    <source>
        <dbReference type="ARBA" id="ARBA00022962"/>
    </source>
</evidence>
<dbReference type="PANTHER" id="PTHR11922">
    <property type="entry name" value="GMP SYNTHASE-RELATED"/>
    <property type="match status" value="1"/>
</dbReference>
<dbReference type="GO" id="GO:0005829">
    <property type="term" value="C:cytosol"/>
    <property type="evidence" value="ECO:0007669"/>
    <property type="project" value="TreeGrafter"/>
</dbReference>
<name>A0A380LNB1_9FIRM</name>
<evidence type="ECO:0000256" key="10">
    <source>
        <dbReference type="PROSITE-ProRule" id="PRU00886"/>
    </source>
</evidence>
<protein>
    <recommendedName>
        <fullName evidence="9">GMP synthase [glutamine-hydrolyzing]</fullName>
        <ecNumber evidence="9">6.3.5.2</ecNumber>
    </recommendedName>
    <alternativeName>
        <fullName evidence="9">GMP synthetase</fullName>
    </alternativeName>
    <alternativeName>
        <fullName evidence="9">Glutamine amidotransferase</fullName>
    </alternativeName>
</protein>
<dbReference type="HAMAP" id="MF_00344">
    <property type="entry name" value="GMP_synthase"/>
    <property type="match status" value="1"/>
</dbReference>
<evidence type="ECO:0000256" key="2">
    <source>
        <dbReference type="ARBA" id="ARBA00005153"/>
    </source>
</evidence>
<dbReference type="SUPFAM" id="SSF52402">
    <property type="entry name" value="Adenine nucleotide alpha hydrolases-like"/>
    <property type="match status" value="1"/>
</dbReference>
<dbReference type="PROSITE" id="PS51273">
    <property type="entry name" value="GATASE_TYPE_1"/>
    <property type="match status" value="1"/>
</dbReference>
<dbReference type="CDD" id="cd01742">
    <property type="entry name" value="GATase1_GMP_Synthase"/>
    <property type="match status" value="1"/>
</dbReference>
<dbReference type="EC" id="6.3.5.2" evidence="9"/>
<keyword evidence="6 9" id="KW-0658">Purine biosynthesis</keyword>
<keyword evidence="4 9" id="KW-0547">Nucleotide-binding</keyword>
<evidence type="ECO:0000256" key="7">
    <source>
        <dbReference type="ARBA" id="ARBA00022840"/>
    </source>
</evidence>
<dbReference type="FunFam" id="3.40.50.880:FF:000001">
    <property type="entry name" value="GMP synthase [glutamine-hydrolyzing]"/>
    <property type="match status" value="1"/>
</dbReference>
<dbReference type="NCBIfam" id="TIGR00888">
    <property type="entry name" value="guaA_Nterm"/>
    <property type="match status" value="1"/>
</dbReference>
<dbReference type="EMBL" id="UHFX01000003">
    <property type="protein sequence ID" value="SUO04737.1"/>
    <property type="molecule type" value="Genomic_DNA"/>
</dbReference>
<dbReference type="SUPFAM" id="SSF52317">
    <property type="entry name" value="Class I glutamine amidotransferase-like"/>
    <property type="match status" value="1"/>
</dbReference>
<evidence type="ECO:0000313" key="13">
    <source>
        <dbReference type="Proteomes" id="UP000255523"/>
    </source>
</evidence>
<dbReference type="InterPro" id="IPR029062">
    <property type="entry name" value="Class_I_gatase-like"/>
</dbReference>
<comment type="pathway">
    <text evidence="2 9">Purine metabolism; GMP biosynthesis; GMP from XMP (L-Gln route): step 1/1.</text>
</comment>
<dbReference type="InterPro" id="IPR022955">
    <property type="entry name" value="GMP_synthase"/>
</dbReference>
<sequence length="516" mass="57394">MMKKELVIVLDFGGQYNQLVARRVRECNVYCEIYSYKTDLEKIKAMNPKGIILTGGPNSCYEADSPTYSKELFELGIPVLGLCYGAQLMMHMLGGKVEKADAREYGKTEVIIDKTDSKIFEGVSPKTICWMSHFDYISKVAPGFEITSHTENCPCASAENVAENLYAIQFHPEVLHTQEGTKMLYNFVRNICGCAGDWRMDSFVEDQIKAIREKVGDGKVLCALSGGVDSSVAAVLLSKAIGNQLTCVFVDHGLLRKNEGDEVEAVFGPEGPYELNFIRVNAQERYYSKLKGVTEPEAKRKIIGEEFIRVFEEEAKKIGAVDFLVQGTIYPDVVESGLGGESAVIKSHHNVGGLPDHVDFKEIIEPLRDLFKDEVRKAGLELGIPENLVFRQPFPGPGLGIRIIGEVTADKVRIVQDADAIYREEIAKAGLDREIGQYFAALTNMRSVGVMGDERTYDYAIALRAVNTIDFMTAESAQIPYEVLNKVMSRIINEVRGVNRVMYDLTSKPPGTIEFE</sequence>
<proteinExistence type="inferred from homology"/>
<dbReference type="NCBIfam" id="TIGR00884">
    <property type="entry name" value="guaA_Cterm"/>
    <property type="match status" value="1"/>
</dbReference>
<evidence type="ECO:0000256" key="1">
    <source>
        <dbReference type="ARBA" id="ARBA00002332"/>
    </source>
</evidence>
<dbReference type="PRINTS" id="PR00097">
    <property type="entry name" value="ANTSNTHASEII"/>
</dbReference>
<dbReference type="Gene3D" id="3.30.300.10">
    <property type="match status" value="1"/>
</dbReference>
<dbReference type="Pfam" id="PF00117">
    <property type="entry name" value="GATase"/>
    <property type="match status" value="1"/>
</dbReference>
<keyword evidence="3 9" id="KW-0436">Ligase</keyword>
<dbReference type="NCBIfam" id="NF000848">
    <property type="entry name" value="PRK00074.1"/>
    <property type="match status" value="1"/>
</dbReference>
<feature type="active site" evidence="9">
    <location>
        <position position="173"/>
    </location>
</feature>
<dbReference type="Gene3D" id="3.40.50.880">
    <property type="match status" value="1"/>
</dbReference>
<comment type="catalytic activity">
    <reaction evidence="9">
        <text>XMP + L-glutamine + ATP + H2O = GMP + L-glutamate + AMP + diphosphate + 2 H(+)</text>
        <dbReference type="Rhea" id="RHEA:11680"/>
        <dbReference type="ChEBI" id="CHEBI:15377"/>
        <dbReference type="ChEBI" id="CHEBI:15378"/>
        <dbReference type="ChEBI" id="CHEBI:29985"/>
        <dbReference type="ChEBI" id="CHEBI:30616"/>
        <dbReference type="ChEBI" id="CHEBI:33019"/>
        <dbReference type="ChEBI" id="CHEBI:57464"/>
        <dbReference type="ChEBI" id="CHEBI:58115"/>
        <dbReference type="ChEBI" id="CHEBI:58359"/>
        <dbReference type="ChEBI" id="CHEBI:456215"/>
        <dbReference type="EC" id="6.3.5.2"/>
    </reaction>
</comment>
<dbReference type="GO" id="GO:0003921">
    <property type="term" value="F:GMP synthase activity"/>
    <property type="evidence" value="ECO:0007669"/>
    <property type="project" value="InterPro"/>
</dbReference>
<accession>A0A380LNB1</accession>
<feature type="active site" evidence="9">
    <location>
        <position position="171"/>
    </location>
</feature>
<feature type="active site" description="Nucleophile" evidence="9">
    <location>
        <position position="83"/>
    </location>
</feature>
<comment type="function">
    <text evidence="1 9">Catalyzes the synthesis of GMP from XMP.</text>
</comment>
<dbReference type="InterPro" id="IPR017926">
    <property type="entry name" value="GATASE"/>
</dbReference>
<dbReference type="GO" id="GO:0005524">
    <property type="term" value="F:ATP binding"/>
    <property type="evidence" value="ECO:0007669"/>
    <property type="project" value="UniProtKB-UniRule"/>
</dbReference>
<gene>
    <name evidence="9 12" type="primary">guaA</name>
    <name evidence="12" type="ORF">NCTC11087_01664</name>
</gene>
<dbReference type="AlphaFoldDB" id="A0A380LNB1"/>
<dbReference type="UniPathway" id="UPA00189">
    <property type="reaction ID" value="UER00296"/>
</dbReference>
<evidence type="ECO:0000256" key="9">
    <source>
        <dbReference type="HAMAP-Rule" id="MF_00344"/>
    </source>
</evidence>
<organism evidence="12 13">
    <name type="scientific">Faecalicoccus pleomorphus</name>
    <dbReference type="NCBI Taxonomy" id="1323"/>
    <lineage>
        <taxon>Bacteria</taxon>
        <taxon>Bacillati</taxon>
        <taxon>Bacillota</taxon>
        <taxon>Erysipelotrichia</taxon>
        <taxon>Erysipelotrichales</taxon>
        <taxon>Erysipelotrichaceae</taxon>
        <taxon>Faecalicoccus</taxon>
    </lineage>
</organism>
<evidence type="ECO:0000313" key="12">
    <source>
        <dbReference type="EMBL" id="SUO04737.1"/>
    </source>
</evidence>
<evidence type="ECO:0000256" key="3">
    <source>
        <dbReference type="ARBA" id="ARBA00022598"/>
    </source>
</evidence>
<feature type="binding site" evidence="10">
    <location>
        <begin position="225"/>
        <end position="231"/>
    </location>
    <ligand>
        <name>ATP</name>
        <dbReference type="ChEBI" id="CHEBI:30616"/>
    </ligand>
</feature>
<dbReference type="InterPro" id="IPR014729">
    <property type="entry name" value="Rossmann-like_a/b/a_fold"/>
</dbReference>
<dbReference type="InterPro" id="IPR004739">
    <property type="entry name" value="GMP_synth_GATase"/>
</dbReference>
<evidence type="ECO:0000256" key="4">
    <source>
        <dbReference type="ARBA" id="ARBA00022741"/>
    </source>
</evidence>
<dbReference type="Pfam" id="PF00958">
    <property type="entry name" value="GMP_synt_C"/>
    <property type="match status" value="1"/>
</dbReference>
<dbReference type="PROSITE" id="PS51553">
    <property type="entry name" value="GMPS_ATP_PPASE"/>
    <property type="match status" value="1"/>
</dbReference>
<dbReference type="PRINTS" id="PR00099">
    <property type="entry name" value="CPSGATASE"/>
</dbReference>
<reference evidence="12 13" key="1">
    <citation type="submission" date="2018-06" db="EMBL/GenBank/DDBJ databases">
        <authorList>
            <consortium name="Pathogen Informatics"/>
            <person name="Doyle S."/>
        </authorList>
    </citation>
    <scope>NUCLEOTIDE SEQUENCE [LARGE SCALE GENOMIC DNA]</scope>
    <source>
        <strain evidence="12 13">NCTC11087</strain>
    </source>
</reference>
<dbReference type="InterPro" id="IPR001674">
    <property type="entry name" value="GMP_synth_C"/>
</dbReference>
<evidence type="ECO:0000256" key="5">
    <source>
        <dbReference type="ARBA" id="ARBA00022749"/>
    </source>
</evidence>
<dbReference type="PANTHER" id="PTHR11922:SF2">
    <property type="entry name" value="GMP SYNTHASE [GLUTAMINE-HYDROLYZING]"/>
    <property type="match status" value="1"/>
</dbReference>
<evidence type="ECO:0000256" key="6">
    <source>
        <dbReference type="ARBA" id="ARBA00022755"/>
    </source>
</evidence>
<keyword evidence="7 9" id="KW-0067">ATP-binding</keyword>
<dbReference type="FunFam" id="3.40.50.620:FF:000001">
    <property type="entry name" value="GMP synthase [glutamine-hydrolyzing]"/>
    <property type="match status" value="1"/>
</dbReference>
<keyword evidence="8 9" id="KW-0315">Glutamine amidotransferase</keyword>
<dbReference type="Pfam" id="PF03054">
    <property type="entry name" value="tRNA_Me_trans"/>
    <property type="match status" value="1"/>
</dbReference>
<feature type="domain" description="GMPS ATP-PPase" evidence="11">
    <location>
        <begin position="198"/>
        <end position="391"/>
    </location>
</feature>